<feature type="compositionally biased region" description="Basic and acidic residues" evidence="1">
    <location>
        <begin position="25"/>
        <end position="49"/>
    </location>
</feature>
<protein>
    <submittedName>
        <fullName evidence="2">Uncharacterized protein</fullName>
    </submittedName>
</protein>
<organism evidence="2 3">
    <name type="scientific">Pseudomonas koreensis</name>
    <dbReference type="NCBI Taxonomy" id="198620"/>
    <lineage>
        <taxon>Bacteria</taxon>
        <taxon>Pseudomonadati</taxon>
        <taxon>Pseudomonadota</taxon>
        <taxon>Gammaproteobacteria</taxon>
        <taxon>Pseudomonadales</taxon>
        <taxon>Pseudomonadaceae</taxon>
        <taxon>Pseudomonas</taxon>
    </lineage>
</organism>
<feature type="region of interest" description="Disordered" evidence="1">
    <location>
        <begin position="1"/>
        <end position="49"/>
    </location>
</feature>
<evidence type="ECO:0000313" key="3">
    <source>
        <dbReference type="Proteomes" id="UP000288002"/>
    </source>
</evidence>
<comment type="caution">
    <text evidence="2">The sequence shown here is derived from an EMBL/GenBank/DDBJ whole genome shotgun (WGS) entry which is preliminary data.</text>
</comment>
<proteinExistence type="predicted"/>
<dbReference type="AlphaFoldDB" id="A0AA94EK59"/>
<dbReference type="RefSeq" id="WP_164747892.1">
    <property type="nucleotide sequence ID" value="NZ_MKWS01000016.1"/>
</dbReference>
<gene>
    <name evidence="2" type="ORF">A9HBioS_4323</name>
</gene>
<evidence type="ECO:0000313" key="2">
    <source>
        <dbReference type="EMBL" id="RVD75771.1"/>
    </source>
</evidence>
<name>A0AA94EK59_9PSED</name>
<reference evidence="2 3" key="1">
    <citation type="submission" date="2016-10" db="EMBL/GenBank/DDBJ databases">
        <title>Search of new enzymes for the oxidation of sulfur compounds.</title>
        <authorList>
            <person name="Novo A."/>
            <person name="Moreira I.S."/>
            <person name="Castro P.M."/>
        </authorList>
    </citation>
    <scope>NUCLEOTIDE SEQUENCE [LARGE SCALE GENOMIC DNA]</scope>
    <source>
        <strain evidence="2 3">A9</strain>
    </source>
</reference>
<sequence>MTTEQERPDEDEDEDTDEPTEEEIEREKRKEQTWKHDDDKELTGPDVKF</sequence>
<feature type="compositionally biased region" description="Acidic residues" evidence="1">
    <location>
        <begin position="7"/>
        <end position="24"/>
    </location>
</feature>
<accession>A0AA94EK59</accession>
<dbReference type="EMBL" id="MKWS01000016">
    <property type="protein sequence ID" value="RVD75771.1"/>
    <property type="molecule type" value="Genomic_DNA"/>
</dbReference>
<evidence type="ECO:0000256" key="1">
    <source>
        <dbReference type="SAM" id="MobiDB-lite"/>
    </source>
</evidence>
<dbReference type="Proteomes" id="UP000288002">
    <property type="component" value="Unassembled WGS sequence"/>
</dbReference>